<reference evidence="1" key="1">
    <citation type="submission" date="2020-03" db="EMBL/GenBank/DDBJ databases">
        <title>A high-quality chromosome-level genome assembly of a woody plant with both climbing and erect habits, Rhamnella rubrinervis.</title>
        <authorList>
            <person name="Lu Z."/>
            <person name="Yang Y."/>
            <person name="Zhu X."/>
            <person name="Sun Y."/>
        </authorList>
    </citation>
    <scope>NUCLEOTIDE SEQUENCE</scope>
    <source>
        <strain evidence="1">BYM</strain>
        <tissue evidence="1">Leaf</tissue>
    </source>
</reference>
<gene>
    <name evidence="1" type="ORF">FNV43_RR24618</name>
</gene>
<dbReference type="Proteomes" id="UP000796880">
    <property type="component" value="Unassembled WGS sequence"/>
</dbReference>
<sequence length="188" mass="21597">MFREKTRALRKKQKIVEQRKEDYFHTQNGELAVSIYGCEGIDQNNCDPYASYYSIIFSVAPEIDNWTRAVKGSRYKGPEWNRIWLMPLQVLRRYGVKLGSNGTLLNVVLNLEVIRLTTDKNDVGTSTGMKVVGRAQIPFSLRSFGIKIQQRVGLARLDETGFVTDGGYIDVALELRKSQINNYRKIHY</sequence>
<dbReference type="PANTHER" id="PTHR38365">
    <property type="entry name" value="C2 DOMAIN-CONTAINING PROTEIN-RELATED"/>
    <property type="match status" value="1"/>
</dbReference>
<name>A0A8K0DRJ2_9ROSA</name>
<comment type="caution">
    <text evidence="1">The sequence shown here is derived from an EMBL/GenBank/DDBJ whole genome shotgun (WGS) entry which is preliminary data.</text>
</comment>
<proteinExistence type="predicted"/>
<organism evidence="1 2">
    <name type="scientific">Rhamnella rubrinervis</name>
    <dbReference type="NCBI Taxonomy" id="2594499"/>
    <lineage>
        <taxon>Eukaryota</taxon>
        <taxon>Viridiplantae</taxon>
        <taxon>Streptophyta</taxon>
        <taxon>Embryophyta</taxon>
        <taxon>Tracheophyta</taxon>
        <taxon>Spermatophyta</taxon>
        <taxon>Magnoliopsida</taxon>
        <taxon>eudicotyledons</taxon>
        <taxon>Gunneridae</taxon>
        <taxon>Pentapetalae</taxon>
        <taxon>rosids</taxon>
        <taxon>fabids</taxon>
        <taxon>Rosales</taxon>
        <taxon>Rhamnaceae</taxon>
        <taxon>rhamnoid group</taxon>
        <taxon>Rhamneae</taxon>
        <taxon>Rhamnella</taxon>
    </lineage>
</organism>
<dbReference type="PANTHER" id="PTHR38365:SF1">
    <property type="entry name" value="C2 DOMAIN-CONTAINING PROTEIN"/>
    <property type="match status" value="1"/>
</dbReference>
<evidence type="ECO:0000313" key="1">
    <source>
        <dbReference type="EMBL" id="KAF3433516.1"/>
    </source>
</evidence>
<evidence type="ECO:0000313" key="2">
    <source>
        <dbReference type="Proteomes" id="UP000796880"/>
    </source>
</evidence>
<evidence type="ECO:0008006" key="3">
    <source>
        <dbReference type="Google" id="ProtNLM"/>
    </source>
</evidence>
<dbReference type="OrthoDB" id="1039460at2759"/>
<accession>A0A8K0DRJ2</accession>
<keyword evidence="2" id="KW-1185">Reference proteome</keyword>
<protein>
    <recommendedName>
        <fullName evidence="3">C2 domain-containing protein</fullName>
    </recommendedName>
</protein>
<dbReference type="EMBL" id="VOIH02000011">
    <property type="protein sequence ID" value="KAF3433516.1"/>
    <property type="molecule type" value="Genomic_DNA"/>
</dbReference>
<dbReference type="AlphaFoldDB" id="A0A8K0DRJ2"/>